<name>A0ABU3PYN8_9ACTN</name>
<proteinExistence type="predicted"/>
<evidence type="ECO:0000313" key="2">
    <source>
        <dbReference type="Proteomes" id="UP001268542"/>
    </source>
</evidence>
<dbReference type="Proteomes" id="UP001268542">
    <property type="component" value="Unassembled WGS sequence"/>
</dbReference>
<comment type="caution">
    <text evidence="1">The sequence shown here is derived from an EMBL/GenBank/DDBJ whole genome shotgun (WGS) entry which is preliminary data.</text>
</comment>
<gene>
    <name evidence="1" type="ORF">RDV89_14940</name>
</gene>
<organism evidence="1 2">
    <name type="scientific">Nocardioides imazamoxiresistens</name>
    <dbReference type="NCBI Taxonomy" id="3231893"/>
    <lineage>
        <taxon>Bacteria</taxon>
        <taxon>Bacillati</taxon>
        <taxon>Actinomycetota</taxon>
        <taxon>Actinomycetes</taxon>
        <taxon>Propionibacteriales</taxon>
        <taxon>Nocardioidaceae</taxon>
        <taxon>Nocardioides</taxon>
    </lineage>
</organism>
<accession>A0ABU3PYN8</accession>
<evidence type="ECO:0000313" key="1">
    <source>
        <dbReference type="EMBL" id="MDT9594378.1"/>
    </source>
</evidence>
<reference evidence="1 2" key="1">
    <citation type="submission" date="2023-08" db="EMBL/GenBank/DDBJ databases">
        <title>Nocardioides seae sp. nov., a bacterium isolated from a soil.</title>
        <authorList>
            <person name="Wang X."/>
        </authorList>
    </citation>
    <scope>NUCLEOTIDE SEQUENCE [LARGE SCALE GENOMIC DNA]</scope>
    <source>
        <strain evidence="1 2">YZH12</strain>
    </source>
</reference>
<protein>
    <submittedName>
        <fullName evidence="1">Uncharacterized protein</fullName>
    </submittedName>
</protein>
<dbReference type="EMBL" id="JAVYII010000006">
    <property type="protein sequence ID" value="MDT9594378.1"/>
    <property type="molecule type" value="Genomic_DNA"/>
</dbReference>
<sequence>MAPRHRSAGSHRSSRVARPPVRRRIAALAVTALVTAGLVAAPQVASAAEPDVLRTVDVTIGDDGSVTAVRSTLVTDTDGRVEQETEELAPSSVDLPVRVLTSYRSDDGAGTDLSDLAGYSGPLTIDVTVQNTTVRTESLEYTSNGAGVREYAQIGSPLTVVGGVALPGATRVVTGDAGGTGGTGDTGGTGTNGVLGQDAEGTQVVQWSALLAPPQLAATATFRLALDVDDFEVPTFDLAVQPGLVTDPSVEALLTSAFAERPGSSRTLQLATLATISNVNATLDTVGTSLDEISTALSATATSFGTNARAGLETASGSLEQRIDGTIGELGSASSTLDATISAARADGVTSLADSLEQIRGVLGTGPAGPGAVPTPGTPSACTGGGALEPADTLLGLLASIRGSLDAYGSATEQCRATLVADLRASVGDLSQVDGAGCASGAGRSAICVLADARGGIDGALAELAGLATAVTDAQVSTDAALGDVVDTIGGLRSAVAAVGTSLDGIGGAGVDGVETAVDDVVAEATGALGDLRDQLVALQGLTAANGSLAAGIGELADTATAQLALVGPGGSLRSGIDALLGLVCGTPVGTVSQDLLDLLASVVDLQVCPEESESVVADLDLVEDAWGAVAALVGTGTSALPALLAEIDAALLPLLGSLDAVVGSLEAATADDGAVTAAFAGLAGQLDALTGTVESIVGAPVATGTCDTPVGTPASFEDLDALWERAQCRLDATETAVGGYVAAANQSFADADGSLVTTARGLESVRGRATGSLNGFLGDLVAGLDATGTTAQAAGEAQAERIDADATASTQGTRDRLTGTLDGARRTLTADLGATQADLGGTQASLAADLARVLAALGAPIAADGTGGAGIIGALGRNSVAASSSLGEVTEANGSTAEFGARRALDLRAIDRSQQQFLRAKDREDELSRDGVDATAGTVRTVFTFHVGGR</sequence>
<keyword evidence="2" id="KW-1185">Reference proteome</keyword>